<keyword evidence="1" id="KW-0812">Transmembrane</keyword>
<dbReference type="AlphaFoldDB" id="A0A0D0B460"/>
<keyword evidence="1" id="KW-0472">Membrane</keyword>
<gene>
    <name evidence="2" type="ORF">CY34DRAFT_217450</name>
</gene>
<proteinExistence type="predicted"/>
<keyword evidence="1" id="KW-1133">Transmembrane helix</keyword>
<evidence type="ECO:0000313" key="2">
    <source>
        <dbReference type="EMBL" id="KIK41282.1"/>
    </source>
</evidence>
<reference evidence="2 3" key="1">
    <citation type="submission" date="2014-04" db="EMBL/GenBank/DDBJ databases">
        <authorList>
            <consortium name="DOE Joint Genome Institute"/>
            <person name="Kuo A."/>
            <person name="Ruytinx J."/>
            <person name="Rineau F."/>
            <person name="Colpaert J."/>
            <person name="Kohler A."/>
            <person name="Nagy L.G."/>
            <person name="Floudas D."/>
            <person name="Copeland A."/>
            <person name="Barry K.W."/>
            <person name="Cichocki N."/>
            <person name="Veneault-Fourrey C."/>
            <person name="LaButti K."/>
            <person name="Lindquist E.A."/>
            <person name="Lipzen A."/>
            <person name="Lundell T."/>
            <person name="Morin E."/>
            <person name="Murat C."/>
            <person name="Sun H."/>
            <person name="Tunlid A."/>
            <person name="Henrissat B."/>
            <person name="Grigoriev I.V."/>
            <person name="Hibbett D.S."/>
            <person name="Martin F."/>
            <person name="Nordberg H.P."/>
            <person name="Cantor M.N."/>
            <person name="Hua S.X."/>
        </authorList>
    </citation>
    <scope>NUCLEOTIDE SEQUENCE [LARGE SCALE GENOMIC DNA]</scope>
    <source>
        <strain evidence="2 3">UH-Slu-Lm8-n1</strain>
    </source>
</reference>
<keyword evidence="3" id="KW-1185">Reference proteome</keyword>
<name>A0A0D0B460_9AGAM</name>
<dbReference type="EMBL" id="KN835273">
    <property type="protein sequence ID" value="KIK41282.1"/>
    <property type="molecule type" value="Genomic_DNA"/>
</dbReference>
<feature type="transmembrane region" description="Helical" evidence="1">
    <location>
        <begin position="40"/>
        <end position="61"/>
    </location>
</feature>
<reference evidence="3" key="2">
    <citation type="submission" date="2015-01" db="EMBL/GenBank/DDBJ databases">
        <title>Evolutionary Origins and Diversification of the Mycorrhizal Mutualists.</title>
        <authorList>
            <consortium name="DOE Joint Genome Institute"/>
            <consortium name="Mycorrhizal Genomics Consortium"/>
            <person name="Kohler A."/>
            <person name="Kuo A."/>
            <person name="Nagy L.G."/>
            <person name="Floudas D."/>
            <person name="Copeland A."/>
            <person name="Barry K.W."/>
            <person name="Cichocki N."/>
            <person name="Veneault-Fourrey C."/>
            <person name="LaButti K."/>
            <person name="Lindquist E.A."/>
            <person name="Lipzen A."/>
            <person name="Lundell T."/>
            <person name="Morin E."/>
            <person name="Murat C."/>
            <person name="Riley R."/>
            <person name="Ohm R."/>
            <person name="Sun H."/>
            <person name="Tunlid A."/>
            <person name="Henrissat B."/>
            <person name="Grigoriev I.V."/>
            <person name="Hibbett D.S."/>
            <person name="Martin F."/>
        </authorList>
    </citation>
    <scope>NUCLEOTIDE SEQUENCE [LARGE SCALE GENOMIC DNA]</scope>
    <source>
        <strain evidence="3">UH-Slu-Lm8-n1</strain>
    </source>
</reference>
<feature type="transmembrane region" description="Helical" evidence="1">
    <location>
        <begin position="82"/>
        <end position="101"/>
    </location>
</feature>
<accession>A0A0D0B460</accession>
<dbReference type="Proteomes" id="UP000054485">
    <property type="component" value="Unassembled WGS sequence"/>
</dbReference>
<protein>
    <submittedName>
        <fullName evidence="2">Uncharacterized protein</fullName>
    </submittedName>
</protein>
<dbReference type="InParanoid" id="A0A0D0B460"/>
<dbReference type="HOGENOM" id="CLU_2265492_0_0_1"/>
<evidence type="ECO:0000313" key="3">
    <source>
        <dbReference type="Proteomes" id="UP000054485"/>
    </source>
</evidence>
<sequence>MANETLEMSVYSLIIPWRSDQIVDAYLKGSLGTQIRSTLSALYCGVFWCFPIGLPLILAVHRITVVMPLLSRDHFLFNKRPLQVPTMGPLCLPSLALWLLGET</sequence>
<organism evidence="2 3">
    <name type="scientific">Suillus luteus UH-Slu-Lm8-n1</name>
    <dbReference type="NCBI Taxonomy" id="930992"/>
    <lineage>
        <taxon>Eukaryota</taxon>
        <taxon>Fungi</taxon>
        <taxon>Dikarya</taxon>
        <taxon>Basidiomycota</taxon>
        <taxon>Agaricomycotina</taxon>
        <taxon>Agaricomycetes</taxon>
        <taxon>Agaricomycetidae</taxon>
        <taxon>Boletales</taxon>
        <taxon>Suillineae</taxon>
        <taxon>Suillaceae</taxon>
        <taxon>Suillus</taxon>
    </lineage>
</organism>
<evidence type="ECO:0000256" key="1">
    <source>
        <dbReference type="SAM" id="Phobius"/>
    </source>
</evidence>